<feature type="transmembrane region" description="Helical" evidence="1">
    <location>
        <begin position="108"/>
        <end position="129"/>
    </location>
</feature>
<dbReference type="Proteomes" id="UP000251842">
    <property type="component" value="Chromosome"/>
</dbReference>
<gene>
    <name evidence="2" type="ORF">DCD74_02285</name>
</gene>
<keyword evidence="1" id="KW-1133">Transmembrane helix</keyword>
<proteinExistence type="predicted"/>
<dbReference type="KEGG" id="lue:DCD74_02285"/>
<feature type="transmembrane region" description="Helical" evidence="1">
    <location>
        <begin position="84"/>
        <end position="102"/>
    </location>
</feature>
<evidence type="ECO:0000313" key="3">
    <source>
        <dbReference type="Proteomes" id="UP000251842"/>
    </source>
</evidence>
<feature type="transmembrane region" description="Helical" evidence="1">
    <location>
        <begin position="48"/>
        <end position="72"/>
    </location>
</feature>
<evidence type="ECO:0000313" key="2">
    <source>
        <dbReference type="EMBL" id="AXA83671.1"/>
    </source>
</evidence>
<protein>
    <submittedName>
        <fullName evidence="2">Uncharacterized protein</fullName>
    </submittedName>
</protein>
<evidence type="ECO:0000256" key="1">
    <source>
        <dbReference type="SAM" id="Phobius"/>
    </source>
</evidence>
<keyword evidence="1" id="KW-0812">Transmembrane</keyword>
<name>A0A344J3R1_9GAMM</name>
<dbReference type="EMBL" id="CP029556">
    <property type="protein sequence ID" value="AXA83671.1"/>
    <property type="molecule type" value="Genomic_DNA"/>
</dbReference>
<dbReference type="AlphaFoldDB" id="A0A344J3R1"/>
<sequence>MNKRHGILTTATAFIAAVVVALLAVPATHCVALAVGLSSRGTCAGTFVGYFAFGSIIAFPAALVFGVPLYLALRKLGWLSWWQVPIGAGLAGALAAVAFHAMDRTTNLLGMLGLCGGLGALAGIAFWYFSLRRHEA</sequence>
<accession>A0A344J3R1</accession>
<reference evidence="3" key="1">
    <citation type="submission" date="2018-05" db="EMBL/GenBank/DDBJ databases">
        <title>Luteimonas pekinense sp. nov., isolated from human Meibomian gland secretions, Beijing, China.</title>
        <authorList>
            <person name="Wen T."/>
            <person name="Bai H."/>
            <person name="Lv H."/>
        </authorList>
    </citation>
    <scope>NUCLEOTIDE SEQUENCE [LARGE SCALE GENOMIC DNA]</scope>
    <source>
        <strain evidence="3">83-4</strain>
    </source>
</reference>
<keyword evidence="1" id="KW-0472">Membrane</keyword>
<organism evidence="2 3">
    <name type="scientific">Solilutibacter oculi</name>
    <dbReference type="NCBI Taxonomy" id="2698682"/>
    <lineage>
        <taxon>Bacteria</taxon>
        <taxon>Pseudomonadati</taxon>
        <taxon>Pseudomonadota</taxon>
        <taxon>Gammaproteobacteria</taxon>
        <taxon>Lysobacterales</taxon>
        <taxon>Lysobacteraceae</taxon>
        <taxon>Solilutibacter</taxon>
    </lineage>
</organism>
<keyword evidence="3" id="KW-1185">Reference proteome</keyword>
<dbReference type="RefSeq" id="WP_112925888.1">
    <property type="nucleotide sequence ID" value="NZ_CP029556.1"/>
</dbReference>